<dbReference type="Proteomes" id="UP001274830">
    <property type="component" value="Unassembled WGS sequence"/>
</dbReference>
<keyword evidence="3" id="KW-1185">Reference proteome</keyword>
<dbReference type="AlphaFoldDB" id="A0AAE0WIV9"/>
<feature type="compositionally biased region" description="Basic residues" evidence="1">
    <location>
        <begin position="192"/>
        <end position="203"/>
    </location>
</feature>
<feature type="compositionally biased region" description="Basic residues" evidence="1">
    <location>
        <begin position="107"/>
        <end position="124"/>
    </location>
</feature>
<feature type="region of interest" description="Disordered" evidence="1">
    <location>
        <begin position="164"/>
        <end position="203"/>
    </location>
</feature>
<feature type="region of interest" description="Disordered" evidence="1">
    <location>
        <begin position="98"/>
        <end position="133"/>
    </location>
</feature>
<evidence type="ECO:0000256" key="1">
    <source>
        <dbReference type="SAM" id="MobiDB-lite"/>
    </source>
</evidence>
<name>A0AAE0WIV9_9PEZI</name>
<accession>A0AAE0WIV9</accession>
<protein>
    <submittedName>
        <fullName evidence="2">Uncharacterized protein</fullName>
    </submittedName>
</protein>
<feature type="compositionally biased region" description="Acidic residues" evidence="1">
    <location>
        <begin position="56"/>
        <end position="74"/>
    </location>
</feature>
<evidence type="ECO:0000313" key="2">
    <source>
        <dbReference type="EMBL" id="KAK3671351.1"/>
    </source>
</evidence>
<feature type="region of interest" description="Disordered" evidence="1">
    <location>
        <begin position="1"/>
        <end position="79"/>
    </location>
</feature>
<proteinExistence type="predicted"/>
<dbReference type="EMBL" id="JAUTXT010000044">
    <property type="protein sequence ID" value="KAK3671351.1"/>
    <property type="molecule type" value="Genomic_DNA"/>
</dbReference>
<sequence>MAPRKPLGWRNPPAVNGNETAANIGKRRDAAADPADSEMVNGKMDEDEPEYHTDDSADEDDVDGGVPLDQEDESLPYLPAHLLRPAEIKSIEADDPALEIPWEHKTPKQKAGSRRSSRQRKKRQYDKLQTRVEGSGVVEAGRAAQVKRGVVTKFPDVKEKTKRVGAKGRVVKPQASGRQQILEARQREVRGVRKAKTKTGGKG</sequence>
<evidence type="ECO:0000313" key="3">
    <source>
        <dbReference type="Proteomes" id="UP001274830"/>
    </source>
</evidence>
<organism evidence="2 3">
    <name type="scientific">Recurvomyces mirabilis</name>
    <dbReference type="NCBI Taxonomy" id="574656"/>
    <lineage>
        <taxon>Eukaryota</taxon>
        <taxon>Fungi</taxon>
        <taxon>Dikarya</taxon>
        <taxon>Ascomycota</taxon>
        <taxon>Pezizomycotina</taxon>
        <taxon>Dothideomycetes</taxon>
        <taxon>Dothideomycetidae</taxon>
        <taxon>Mycosphaerellales</taxon>
        <taxon>Teratosphaeriaceae</taxon>
        <taxon>Recurvomyces</taxon>
    </lineage>
</organism>
<reference evidence="2" key="1">
    <citation type="submission" date="2023-07" db="EMBL/GenBank/DDBJ databases">
        <title>Black Yeasts Isolated from many extreme environments.</title>
        <authorList>
            <person name="Coleine C."/>
            <person name="Stajich J.E."/>
            <person name="Selbmann L."/>
        </authorList>
    </citation>
    <scope>NUCLEOTIDE SEQUENCE</scope>
    <source>
        <strain evidence="2">CCFEE 5485</strain>
    </source>
</reference>
<gene>
    <name evidence="2" type="ORF">LTR78_008812</name>
</gene>
<comment type="caution">
    <text evidence="2">The sequence shown here is derived from an EMBL/GenBank/DDBJ whole genome shotgun (WGS) entry which is preliminary data.</text>
</comment>